<dbReference type="NCBIfam" id="NF006054">
    <property type="entry name" value="PRK08202.1"/>
    <property type="match status" value="1"/>
</dbReference>
<reference evidence="7" key="1">
    <citation type="journal article" date="2014" name="Int. J. Syst. Evol. Microbiol.">
        <title>Complete genome of a new Firmicutes species belonging to the dominant human colonic microbiota ('Ruminococcus bicirculans') reveals two chromosomes and a selective capacity to utilize plant glucans.</title>
        <authorList>
            <consortium name="NISC Comparative Sequencing Program"/>
            <person name="Wegmann U."/>
            <person name="Louis P."/>
            <person name="Goesmann A."/>
            <person name="Henrissat B."/>
            <person name="Duncan S.H."/>
            <person name="Flint H.J."/>
        </authorList>
    </citation>
    <scope>NUCLEOTIDE SEQUENCE</scope>
    <source>
        <strain evidence="7">NBRC 107169</strain>
    </source>
</reference>
<protein>
    <recommendedName>
        <fullName evidence="5">Purine nucleoside phosphorylase</fullName>
        <ecNumber evidence="5">2.4.2.1</ecNumber>
    </recommendedName>
    <alternativeName>
        <fullName evidence="5">Inosine-guanosine phosphorylase</fullName>
    </alternativeName>
</protein>
<keyword evidence="8" id="KW-1185">Reference proteome</keyword>
<name>A0ABQ5UU00_9HYPH</name>
<evidence type="ECO:0000313" key="8">
    <source>
        <dbReference type="Proteomes" id="UP001161405"/>
    </source>
</evidence>
<evidence type="ECO:0000256" key="1">
    <source>
        <dbReference type="ARBA" id="ARBA00005058"/>
    </source>
</evidence>
<dbReference type="InterPro" id="IPR000845">
    <property type="entry name" value="Nucleoside_phosphorylase_d"/>
</dbReference>
<dbReference type="Gene3D" id="3.40.50.1580">
    <property type="entry name" value="Nucleoside phosphorylase domain"/>
    <property type="match status" value="1"/>
</dbReference>
<dbReference type="PANTHER" id="PTHR11904:SF9">
    <property type="entry name" value="PURINE NUCLEOSIDE PHOSPHORYLASE-RELATED"/>
    <property type="match status" value="1"/>
</dbReference>
<dbReference type="InterPro" id="IPR035994">
    <property type="entry name" value="Nucleoside_phosphorylase_sf"/>
</dbReference>
<gene>
    <name evidence="7" type="primary">deoD_2</name>
    <name evidence="7" type="ORF">GCM10007879_16860</name>
</gene>
<evidence type="ECO:0000313" key="7">
    <source>
        <dbReference type="EMBL" id="GLQ17437.1"/>
    </source>
</evidence>
<dbReference type="EMBL" id="BSNI01000002">
    <property type="protein sequence ID" value="GLQ17437.1"/>
    <property type="molecule type" value="Genomic_DNA"/>
</dbReference>
<accession>A0ABQ5UU00</accession>
<comment type="pathway">
    <text evidence="1 5">Purine metabolism; purine nucleoside salvage.</text>
</comment>
<organism evidence="7 8">
    <name type="scientific">Maritalea porphyrae</name>
    <dbReference type="NCBI Taxonomy" id="880732"/>
    <lineage>
        <taxon>Bacteria</taxon>
        <taxon>Pseudomonadati</taxon>
        <taxon>Pseudomonadota</taxon>
        <taxon>Alphaproteobacteria</taxon>
        <taxon>Hyphomicrobiales</taxon>
        <taxon>Devosiaceae</taxon>
        <taxon>Maritalea</taxon>
    </lineage>
</organism>
<keyword evidence="3 5" id="KW-0328">Glycosyltransferase</keyword>
<evidence type="ECO:0000259" key="6">
    <source>
        <dbReference type="Pfam" id="PF01048"/>
    </source>
</evidence>
<evidence type="ECO:0000256" key="4">
    <source>
        <dbReference type="ARBA" id="ARBA00022679"/>
    </source>
</evidence>
<dbReference type="PANTHER" id="PTHR11904">
    <property type="entry name" value="METHYLTHIOADENOSINE/PURINE NUCLEOSIDE PHOSPHORYLASE"/>
    <property type="match status" value="1"/>
</dbReference>
<reference evidence="7" key="2">
    <citation type="submission" date="2023-01" db="EMBL/GenBank/DDBJ databases">
        <title>Draft genome sequence of Maritalea porphyrae strain NBRC 107169.</title>
        <authorList>
            <person name="Sun Q."/>
            <person name="Mori K."/>
        </authorList>
    </citation>
    <scope>NUCLEOTIDE SEQUENCE</scope>
    <source>
        <strain evidence="7">NBRC 107169</strain>
    </source>
</reference>
<dbReference type="SUPFAM" id="SSF53167">
    <property type="entry name" value="Purine and uridine phosphorylases"/>
    <property type="match status" value="1"/>
</dbReference>
<dbReference type="NCBIfam" id="TIGR01697">
    <property type="entry name" value="PNPH-PUNA-XAPA"/>
    <property type="match status" value="1"/>
</dbReference>
<evidence type="ECO:0000256" key="3">
    <source>
        <dbReference type="ARBA" id="ARBA00022676"/>
    </source>
</evidence>
<comment type="similarity">
    <text evidence="2 5">Belongs to the PNP/MTAP phosphorylase family.</text>
</comment>
<dbReference type="RefSeq" id="WP_284363588.1">
    <property type="nucleotide sequence ID" value="NZ_BSNI01000002.1"/>
</dbReference>
<evidence type="ECO:0000256" key="2">
    <source>
        <dbReference type="ARBA" id="ARBA00006751"/>
    </source>
</evidence>
<sequence>MSEAAANAEIIHDHAGDAPIEVALVLGSGLSGVGDLLEERVEIKYQELVGFPTGGVSGHGKSLLIGNLSGKRIAILTGRAHYYEEGRADVMRPALETLREVGVKTLLLTNSAGSLEKDIPPGELMMISDHINYNGFNPLIGEPTDDRFVNMVDAYDPQLRKLATGIADDLWLTLKEGVYAWYSGPTFETPAEINMIKGFGANAVGMSTVPEAILARFLGMRVWACSSITNMGAGLSDENISHQHTKEMALKGAKKLEQLLERLVGEL</sequence>
<comment type="function">
    <text evidence="5">The purine nucleoside phosphorylases catalyze the phosphorolytic breakdown of the N-glycosidic bond in the beta-(deoxy)ribonucleoside molecules, with the formation of the corresponding free purine bases and pentose-1-phosphate.</text>
</comment>
<comment type="caution">
    <text evidence="7">The sequence shown here is derived from an EMBL/GenBank/DDBJ whole genome shotgun (WGS) entry which is preliminary data.</text>
</comment>
<feature type="domain" description="Nucleoside phosphorylase" evidence="6">
    <location>
        <begin position="22"/>
        <end position="264"/>
    </location>
</feature>
<dbReference type="CDD" id="cd09009">
    <property type="entry name" value="PNP-EcPNPII_like"/>
    <property type="match status" value="1"/>
</dbReference>
<dbReference type="InterPro" id="IPR011268">
    <property type="entry name" value="Purine_phosphorylase"/>
</dbReference>
<evidence type="ECO:0000256" key="5">
    <source>
        <dbReference type="PIRNR" id="PIRNR000477"/>
    </source>
</evidence>
<dbReference type="Pfam" id="PF01048">
    <property type="entry name" value="PNP_UDP_1"/>
    <property type="match status" value="1"/>
</dbReference>
<dbReference type="PIRSF" id="PIRSF000477">
    <property type="entry name" value="PurNPase"/>
    <property type="match status" value="1"/>
</dbReference>
<dbReference type="Proteomes" id="UP001161405">
    <property type="component" value="Unassembled WGS sequence"/>
</dbReference>
<keyword evidence="4 5" id="KW-0808">Transferase</keyword>
<proteinExistence type="inferred from homology"/>
<dbReference type="EC" id="2.4.2.1" evidence="5"/>